<sequence>MDVPALLLGLLLGLLVGVVAGALLLRWVLRGRAAPEQTALRTERDLLRARVGELEDRVRAGHELTATVTPVAATLDRVEAQVAALERDRVQQYARLSEQLRSVAEGTDALRDQTASLAGALRASSSRGSWGEVQLRRVVEHAGMLDRVDFVEQATLSTRDGRGVRPDLVVNLPGGKHVVVDAKAPLAAFLRAGESADDGERRRELLAHARAVRGHVDALAAKEYPSAVEDSPDVVVCFVPGEAFLAAACQADPALLEHAMSRRVVLATPTTLLALLRTVALTWQQDAVAGNARELFEVGRELYERLGTLGGHTASLGRTLHRAVEDYNRFVGTLERRVLVSARRIRDLDLADEELAQPEPLQDAVRPLTAPELLEDPADPRRVGPEVRGG</sequence>
<evidence type="ECO:0000256" key="4">
    <source>
        <dbReference type="ARBA" id="ARBA00023172"/>
    </source>
</evidence>
<evidence type="ECO:0000313" key="7">
    <source>
        <dbReference type="Proteomes" id="UP001565927"/>
    </source>
</evidence>
<comment type="caution">
    <text evidence="6">The sequence shown here is derived from an EMBL/GenBank/DDBJ whole genome shotgun (WGS) entry which is preliminary data.</text>
</comment>
<dbReference type="Proteomes" id="UP001565927">
    <property type="component" value="Unassembled WGS sequence"/>
</dbReference>
<keyword evidence="3" id="KW-0175">Coiled coil</keyword>
<dbReference type="RefSeq" id="WP_370440884.1">
    <property type="nucleotide sequence ID" value="NZ_JBGFTU010000007.1"/>
</dbReference>
<dbReference type="PANTHER" id="PTHR30563">
    <property type="entry name" value="DNA RECOMBINATION PROTEIN RMUC"/>
    <property type="match status" value="1"/>
</dbReference>
<dbReference type="Pfam" id="PF02646">
    <property type="entry name" value="RmuC"/>
    <property type="match status" value="1"/>
</dbReference>
<evidence type="ECO:0000256" key="1">
    <source>
        <dbReference type="ARBA" id="ARBA00003416"/>
    </source>
</evidence>
<proteinExistence type="inferred from homology"/>
<keyword evidence="7" id="KW-1185">Reference proteome</keyword>
<feature type="region of interest" description="Disordered" evidence="5">
    <location>
        <begin position="356"/>
        <end position="390"/>
    </location>
</feature>
<dbReference type="PANTHER" id="PTHR30563:SF0">
    <property type="entry name" value="DNA RECOMBINATION PROTEIN RMUC"/>
    <property type="match status" value="1"/>
</dbReference>
<comment type="similarity">
    <text evidence="2">Belongs to the RmuC family.</text>
</comment>
<comment type="function">
    <text evidence="1">Involved in DNA recombination.</text>
</comment>
<protein>
    <submittedName>
        <fullName evidence="6">DNA recombination protein RmuC</fullName>
    </submittedName>
</protein>
<accession>A0ABV4GZ92</accession>
<feature type="compositionally biased region" description="Basic and acidic residues" evidence="5">
    <location>
        <begin position="378"/>
        <end position="390"/>
    </location>
</feature>
<dbReference type="EMBL" id="JBGFTU010000007">
    <property type="protein sequence ID" value="MEZ0164642.1"/>
    <property type="molecule type" value="Genomic_DNA"/>
</dbReference>
<keyword evidence="4" id="KW-0233">DNA recombination</keyword>
<gene>
    <name evidence="6" type="ORF">AB2L27_07675</name>
</gene>
<evidence type="ECO:0000256" key="5">
    <source>
        <dbReference type="SAM" id="MobiDB-lite"/>
    </source>
</evidence>
<dbReference type="InterPro" id="IPR003798">
    <property type="entry name" value="DNA_recombination_RmuC"/>
</dbReference>
<evidence type="ECO:0000256" key="3">
    <source>
        <dbReference type="ARBA" id="ARBA00023054"/>
    </source>
</evidence>
<organism evidence="6 7">
    <name type="scientific">Kineococcus halophytocola</name>
    <dbReference type="NCBI Taxonomy" id="3234027"/>
    <lineage>
        <taxon>Bacteria</taxon>
        <taxon>Bacillati</taxon>
        <taxon>Actinomycetota</taxon>
        <taxon>Actinomycetes</taxon>
        <taxon>Kineosporiales</taxon>
        <taxon>Kineosporiaceae</taxon>
        <taxon>Kineococcus</taxon>
    </lineage>
</organism>
<name>A0ABV4GZ92_9ACTN</name>
<evidence type="ECO:0000256" key="2">
    <source>
        <dbReference type="ARBA" id="ARBA00009840"/>
    </source>
</evidence>
<reference evidence="6 7" key="1">
    <citation type="submission" date="2024-07" db="EMBL/GenBank/DDBJ databases">
        <authorList>
            <person name="Thanompreechachai J."/>
            <person name="Duangmal K."/>
        </authorList>
    </citation>
    <scope>NUCLEOTIDE SEQUENCE [LARGE SCALE GENOMIC DNA]</scope>
    <source>
        <strain evidence="6 7">LSe6-4</strain>
    </source>
</reference>
<evidence type="ECO:0000313" key="6">
    <source>
        <dbReference type="EMBL" id="MEZ0164642.1"/>
    </source>
</evidence>